<dbReference type="AlphaFoldDB" id="A0A438GXY9"/>
<sequence length="272" mass="29996">MGKMLWQGKLPETLANCHSNKKYNILVGVSEWSFVDQFLINEALDIIEAAGGSFHLVKCQVGQSANAMSYSELEVSKPSAQFYSERKNVAMKVVDFNVKWTPLPKGNLKYAKWTPLPNGNLKYAKWTPLPKEPYTVLSFLDSLLPTVGPSNCFEQVGADDNAVLHQIIDSLMSLANPSENDGFLSKETNKISLKVGKVLERGNMMELDDKEKPGVLILGAGRVCQPVAEVLTTAGSVSSRQLFKMCQESDFEGQSDIQVIVASLYLKDAEEV</sequence>
<evidence type="ECO:0000256" key="1">
    <source>
        <dbReference type="ARBA" id="ARBA00023027"/>
    </source>
</evidence>
<dbReference type="Pfam" id="PF04455">
    <property type="entry name" value="Saccharop_dh_N"/>
    <property type="match status" value="1"/>
</dbReference>
<name>A0A438GXY9_VITVI</name>
<evidence type="ECO:0000259" key="2">
    <source>
        <dbReference type="Pfam" id="PF04455"/>
    </source>
</evidence>
<organism evidence="3 4">
    <name type="scientific">Vitis vinifera</name>
    <name type="common">Grape</name>
    <dbReference type="NCBI Taxonomy" id="29760"/>
    <lineage>
        <taxon>Eukaryota</taxon>
        <taxon>Viridiplantae</taxon>
        <taxon>Streptophyta</taxon>
        <taxon>Embryophyta</taxon>
        <taxon>Tracheophyta</taxon>
        <taxon>Spermatophyta</taxon>
        <taxon>Magnoliopsida</taxon>
        <taxon>eudicotyledons</taxon>
        <taxon>Gunneridae</taxon>
        <taxon>Pentapetalae</taxon>
        <taxon>rosids</taxon>
        <taxon>Vitales</taxon>
        <taxon>Vitaceae</taxon>
        <taxon>Viteae</taxon>
        <taxon>Vitis</taxon>
    </lineage>
</organism>
<accession>A0A438GXY9</accession>
<dbReference type="InterPro" id="IPR007545">
    <property type="entry name" value="LOR/SDH_bifunc_enz_cons_dom"/>
</dbReference>
<evidence type="ECO:0000313" key="4">
    <source>
        <dbReference type="Proteomes" id="UP000288805"/>
    </source>
</evidence>
<keyword evidence="1" id="KW-0520">NAD</keyword>
<gene>
    <name evidence="3" type="primary">LKR</name>
    <name evidence="3" type="synonym">SDH_4</name>
    <name evidence="3" type="ORF">CK203_036850</name>
</gene>
<dbReference type="InterPro" id="IPR043009">
    <property type="entry name" value="LOR/SDH_bifunc_enz_cons_dom_sf"/>
</dbReference>
<protein>
    <submittedName>
        <fullName evidence="3">Alpha-aminoadipic semialdehyde synthase</fullName>
    </submittedName>
</protein>
<reference evidence="3 4" key="1">
    <citation type="journal article" date="2018" name="PLoS Genet.">
        <title>Population sequencing reveals clonal diversity and ancestral inbreeding in the grapevine cultivar Chardonnay.</title>
        <authorList>
            <person name="Roach M.J."/>
            <person name="Johnson D.L."/>
            <person name="Bohlmann J."/>
            <person name="van Vuuren H.J."/>
            <person name="Jones S.J."/>
            <person name="Pretorius I.S."/>
            <person name="Schmidt S.A."/>
            <person name="Borneman A.R."/>
        </authorList>
    </citation>
    <scope>NUCLEOTIDE SEQUENCE [LARGE SCALE GENOMIC DNA]</scope>
    <source>
        <strain evidence="4">cv. Chardonnay</strain>
        <tissue evidence="3">Leaf</tissue>
    </source>
</reference>
<dbReference type="Proteomes" id="UP000288805">
    <property type="component" value="Unassembled WGS sequence"/>
</dbReference>
<proteinExistence type="predicted"/>
<comment type="caution">
    <text evidence="3">The sequence shown here is derived from an EMBL/GenBank/DDBJ whole genome shotgun (WGS) entry which is preliminary data.</text>
</comment>
<feature type="domain" description="LOR/SDH bifunctional enzyme conserved" evidence="2">
    <location>
        <begin position="35"/>
        <end position="81"/>
    </location>
</feature>
<dbReference type="EMBL" id="QGNW01000319">
    <property type="protein sequence ID" value="RVW77069.1"/>
    <property type="molecule type" value="Genomic_DNA"/>
</dbReference>
<dbReference type="Gene3D" id="3.30.70.2690">
    <property type="entry name" value="LOR/SDH bifunctional enzyme, conserved domain"/>
    <property type="match status" value="1"/>
</dbReference>
<evidence type="ECO:0000313" key="3">
    <source>
        <dbReference type="EMBL" id="RVW77069.1"/>
    </source>
</evidence>